<protein>
    <recommendedName>
        <fullName evidence="3">Transposase</fullName>
    </recommendedName>
</protein>
<organism evidence="1 2">
    <name type="scientific">Bradyrhizobium japonicum</name>
    <dbReference type="NCBI Taxonomy" id="375"/>
    <lineage>
        <taxon>Bacteria</taxon>
        <taxon>Pseudomonadati</taxon>
        <taxon>Pseudomonadota</taxon>
        <taxon>Alphaproteobacteria</taxon>
        <taxon>Hyphomicrobiales</taxon>
        <taxon>Nitrobacteraceae</taxon>
        <taxon>Bradyrhizobium</taxon>
    </lineage>
</organism>
<evidence type="ECO:0008006" key="3">
    <source>
        <dbReference type="Google" id="ProtNLM"/>
    </source>
</evidence>
<gene>
    <name evidence="1" type="ORF">MA20_22265</name>
</gene>
<dbReference type="RefSeq" id="WP_041956928.1">
    <property type="nucleotide sequence ID" value="NZ_JRPN01000018.1"/>
</dbReference>
<dbReference type="AlphaFoldDB" id="A0A0A3XSE8"/>
<dbReference type="EMBL" id="JRPN01000018">
    <property type="protein sequence ID" value="KGT77320.1"/>
    <property type="molecule type" value="Genomic_DNA"/>
</dbReference>
<evidence type="ECO:0000313" key="2">
    <source>
        <dbReference type="Proteomes" id="UP000030377"/>
    </source>
</evidence>
<dbReference type="Proteomes" id="UP000030377">
    <property type="component" value="Unassembled WGS sequence"/>
</dbReference>
<name>A0A0A3XSE8_BRAJP</name>
<accession>A0A0A3XSE8</accession>
<sequence>MMSLAAGHSVRKLVFANPSSVAENERDRIRERVRDAKQHLASQRPYNGSKRPIGFDVVDGRLVPNAND</sequence>
<comment type="caution">
    <text evidence="1">The sequence shown here is derived from an EMBL/GenBank/DDBJ whole genome shotgun (WGS) entry which is preliminary data.</text>
</comment>
<proteinExistence type="predicted"/>
<evidence type="ECO:0000313" key="1">
    <source>
        <dbReference type="EMBL" id="KGT77320.1"/>
    </source>
</evidence>
<reference evidence="1 2" key="1">
    <citation type="submission" date="2014-09" db="EMBL/GenBank/DDBJ databases">
        <title>Draft genome of Bradyrhizobium japonicum Is-34.</title>
        <authorList>
            <person name="Tsurumaru H."/>
            <person name="Yamakawa T."/>
            <person name="Hashimoto S."/>
            <person name="Okizaki K."/>
            <person name="Kanesaki Y."/>
            <person name="Yoshikawa H."/>
            <person name="Yajima S."/>
        </authorList>
    </citation>
    <scope>NUCLEOTIDE SEQUENCE [LARGE SCALE GENOMIC DNA]</scope>
    <source>
        <strain evidence="1 2">Is-34</strain>
    </source>
</reference>